<dbReference type="Proteomes" id="UP000095558">
    <property type="component" value="Unassembled WGS sequence"/>
</dbReference>
<feature type="binding site" evidence="4">
    <location>
        <begin position="1054"/>
        <end position="1061"/>
    </location>
    <ligand>
        <name>ATP</name>
        <dbReference type="ChEBI" id="CHEBI:30616"/>
    </ligand>
</feature>
<keyword evidence="5" id="KW-0472">Membrane</keyword>
<dbReference type="InterPro" id="IPR050206">
    <property type="entry name" value="FtsK/SpoIIIE/SftA"/>
</dbReference>
<dbReference type="GO" id="GO:0005524">
    <property type="term" value="F:ATP binding"/>
    <property type="evidence" value="ECO:0007669"/>
    <property type="project" value="UniProtKB-UniRule"/>
</dbReference>
<dbReference type="Pfam" id="PF00498">
    <property type="entry name" value="FHA"/>
    <property type="match status" value="1"/>
</dbReference>
<feature type="domain" description="FtsK" evidence="7">
    <location>
        <begin position="692"/>
        <end position="892"/>
    </location>
</feature>
<evidence type="ECO:0000313" key="9">
    <source>
        <dbReference type="Proteomes" id="UP000095558"/>
    </source>
</evidence>
<accession>A0A174G6J8</accession>
<sequence>MLVTLIDNNKSFDYVLPKKVAGKYIINTKDDEEKLKPLIIVEEEEGKWVLKSNKNAFLKDNQDNLLVKIKLQPSNIYKIFKKDSTFASLIALDECDETHRFKSYKVNTDIIKIGTSKESNILFRSKLVSENHCYIKYSKNYSEAVIIDNSSDNGIYVNGEKVTEKRLLIGDVVYIMGLKIIYNGNILSINNPNNSVTIDEIDFTLIKRPVTKNMAEDILDEIEEEVIEEDIFFRSPRFKNDIKKREFKIDSPPPSEKVEDVPVMYMLGPAITMGMASLITSIVSVQNVISNDGDIKEALPMILMSFSMIIGTVLWPVLTKRHEKKKNLSKEKIREEKYKKYIEKIRNDIQEEAEKQRRILYANNISIYECIEMISNRDINIWERIIEHNDFAKVRLGVGNIPLEADFKYQEKKFSLQDDKLQDELYRLIDEPKILQSVPITISLLEEKASGIIGDRESAKFFIKSLIFQLATLQGYDQLKFIFLYDEEEETDWAFARWLPHSWNEDKSIRFICTNIKDVKEISLSIEKLIIQRKTSNSHGKEKIIPHYIIFSMSKGLEIRAEFIKSILEENENLGFSIVSLYDEIRSLPKECSTVIEVTDTVAQIYDKDDITGKYIEFNMEIDRDSDYEKLAKELSNINLNEEKNKNTLPEMITFLEMFKVGKIEHLNILERWQENDPTKTIETEVGVDTMGEVFKLDLHEKFHGPHGLIAGMTGSGKSEFIMTFILSLAINYHPDEVAFILIDYKGGGMANAFTNLPHISGTITNLDGAAVKRSLISIESELKRRQSIFYKASKQTQISNIDIYKYQKLYREGKVNEPLSHLFIISDEFAELKVQQPEFMEQLISAARIGRSLGVHLILATQKPAGVVDDQIWSNSRFRVCLKVQEKADSMDVIKRPDAAEIAETGRFYLQVGFNELFEMGQSAWSGAPYYPTNKFEADKNENITVIDNIGRVLRSTKIDKKAKSIKNPPKQIDEIVKYIIKIADEENIKARPIWLEPIKSVIYLDDIKNKYNIKDIKYKFNPVVGEYDDPVTQSQYAMTIPICKDGNVIIYGASGSGKTTFITTIIYSLLEGHSPEEINIYILDFGSEILRVFEKAPHVGEVLLSYENEKINNLFKILYSEIEKRKKLFVEFGGDYNSYIKNSGSTIEALLIIINNITAFTEAYEELSDKLAYLIRECTKYGIYFVTTVPNINGIRYKLAENFKYVYSLQLNDNSEYVSILGQTDGVIPAKYKGRGIFKVDNVYEFQIALPFKDLDNTFELIRRYCNKYSKEWNGKVAKKIPVLPKKVDLIFFKDEIARNQVNQVNEVNQFNKVPIGIEKSTLKTLYYDFDKEFITVVLSQDQSKNSFAQGLAEVISNCIDCRYKEGEEAINEIMPSNSNVIIANSNDKVTLEINDAEINDVDDSIKIGYKPIEKDSIIVNKAEEIIKKQYESIEKDEVIVIDAINSFIDDDNKKYRYINDSSQFEDIAVELFNTLVERHKAIKNSKECRNNKLKEDVSNKIKENVSKRVKEYESNKVKRESLNRQEEVSIKALKYKNIKCIINSFSEFYKYLSADGKDKVNVFMLNGKVEYNINFIIIEDINNLNSFVYEEWFSKHVSLNNGIWIGNGISEQYHLKLNKISKEMYSDIGDDFGYVINDSKAKLTKLLTSINNIQGE</sequence>
<dbReference type="SMART" id="SM00240">
    <property type="entry name" value="FHA"/>
    <property type="match status" value="1"/>
</dbReference>
<evidence type="ECO:0000313" key="8">
    <source>
        <dbReference type="EMBL" id="CUO56738.1"/>
    </source>
</evidence>
<keyword evidence="3 4" id="KW-0067">ATP-binding</keyword>
<feature type="transmembrane region" description="Helical" evidence="5">
    <location>
        <begin position="298"/>
        <end position="318"/>
    </location>
</feature>
<organism evidence="8 9">
    <name type="scientific">Clostridium disporicum</name>
    <dbReference type="NCBI Taxonomy" id="84024"/>
    <lineage>
        <taxon>Bacteria</taxon>
        <taxon>Bacillati</taxon>
        <taxon>Bacillota</taxon>
        <taxon>Clostridia</taxon>
        <taxon>Eubacteriales</taxon>
        <taxon>Clostridiaceae</taxon>
        <taxon>Clostridium</taxon>
    </lineage>
</organism>
<dbReference type="InterPro" id="IPR023839">
    <property type="entry name" value="Firmicutes_EssC_C"/>
</dbReference>
<gene>
    <name evidence="8" type="primary">essC</name>
    <name evidence="8" type="ORF">ERS852470_02716</name>
</gene>
<evidence type="ECO:0000256" key="1">
    <source>
        <dbReference type="ARBA" id="ARBA00022737"/>
    </source>
</evidence>
<dbReference type="CDD" id="cd01127">
    <property type="entry name" value="TrwB_TraG_TraD_VirD4"/>
    <property type="match status" value="1"/>
</dbReference>
<dbReference type="CDD" id="cd00060">
    <property type="entry name" value="FHA"/>
    <property type="match status" value="1"/>
</dbReference>
<dbReference type="InterPro" id="IPR000253">
    <property type="entry name" value="FHA_dom"/>
</dbReference>
<dbReference type="SUPFAM" id="SSF49879">
    <property type="entry name" value="SMAD/FHA domain"/>
    <property type="match status" value="1"/>
</dbReference>
<feature type="domain" description="FtsK" evidence="7">
    <location>
        <begin position="1030"/>
        <end position="1220"/>
    </location>
</feature>
<evidence type="ECO:0000259" key="6">
    <source>
        <dbReference type="PROSITE" id="PS50006"/>
    </source>
</evidence>
<feature type="binding site" evidence="4">
    <location>
        <begin position="712"/>
        <end position="719"/>
    </location>
    <ligand>
        <name>ATP</name>
        <dbReference type="ChEBI" id="CHEBI:30616"/>
    </ligand>
</feature>
<dbReference type="PANTHER" id="PTHR22683">
    <property type="entry name" value="SPORULATION PROTEIN RELATED"/>
    <property type="match status" value="1"/>
</dbReference>
<dbReference type="InterPro" id="IPR027417">
    <property type="entry name" value="P-loop_NTPase"/>
</dbReference>
<dbReference type="RefSeq" id="WP_055277392.1">
    <property type="nucleotide sequence ID" value="NZ_CYZV01000031.1"/>
</dbReference>
<evidence type="ECO:0000256" key="2">
    <source>
        <dbReference type="ARBA" id="ARBA00022741"/>
    </source>
</evidence>
<dbReference type="PROSITE" id="PS50006">
    <property type="entry name" value="FHA_DOMAIN"/>
    <property type="match status" value="1"/>
</dbReference>
<dbReference type="EMBL" id="CYZV01000031">
    <property type="protein sequence ID" value="CUO56738.1"/>
    <property type="molecule type" value="Genomic_DNA"/>
</dbReference>
<dbReference type="InterPro" id="IPR002543">
    <property type="entry name" value="FtsK_dom"/>
</dbReference>
<dbReference type="InterPro" id="IPR008984">
    <property type="entry name" value="SMAD_FHA_dom_sf"/>
</dbReference>
<proteinExistence type="predicted"/>
<keyword evidence="5" id="KW-0812">Transmembrane</keyword>
<keyword evidence="2 4" id="KW-0547">Nucleotide-binding</keyword>
<evidence type="ECO:0000256" key="4">
    <source>
        <dbReference type="PROSITE-ProRule" id="PRU00289"/>
    </source>
</evidence>
<dbReference type="GO" id="GO:0016020">
    <property type="term" value="C:membrane"/>
    <property type="evidence" value="ECO:0007669"/>
    <property type="project" value="UniProtKB-SubCell"/>
</dbReference>
<keyword evidence="5" id="KW-1133">Transmembrane helix</keyword>
<name>A0A174G6J8_9CLOT</name>
<dbReference type="Gene3D" id="2.60.200.20">
    <property type="match status" value="1"/>
</dbReference>
<evidence type="ECO:0000256" key="3">
    <source>
        <dbReference type="ARBA" id="ARBA00022840"/>
    </source>
</evidence>
<dbReference type="SUPFAM" id="SSF52540">
    <property type="entry name" value="P-loop containing nucleoside triphosphate hydrolases"/>
    <property type="match status" value="2"/>
</dbReference>
<dbReference type="Pfam" id="PF01580">
    <property type="entry name" value="FtsK_SpoIIIE"/>
    <property type="match status" value="2"/>
</dbReference>
<keyword evidence="1" id="KW-0677">Repeat</keyword>
<dbReference type="NCBIfam" id="TIGR03928">
    <property type="entry name" value="T7_EssCb_Firm"/>
    <property type="match status" value="1"/>
</dbReference>
<feature type="transmembrane region" description="Helical" evidence="5">
    <location>
        <begin position="263"/>
        <end position="286"/>
    </location>
</feature>
<dbReference type="PANTHER" id="PTHR22683:SF1">
    <property type="entry name" value="TYPE VII SECRETION SYSTEM PROTEIN ESSC"/>
    <property type="match status" value="1"/>
</dbReference>
<evidence type="ECO:0000259" key="7">
    <source>
        <dbReference type="PROSITE" id="PS50901"/>
    </source>
</evidence>
<reference evidence="8 9" key="1">
    <citation type="submission" date="2015-09" db="EMBL/GenBank/DDBJ databases">
        <authorList>
            <consortium name="Pathogen Informatics"/>
        </authorList>
    </citation>
    <scope>NUCLEOTIDE SEQUENCE [LARGE SCALE GENOMIC DNA]</scope>
    <source>
        <strain evidence="8 9">2789STDY5834855</strain>
    </source>
</reference>
<protein>
    <submittedName>
        <fullName evidence="8">FHA domain-containing protein</fullName>
    </submittedName>
</protein>
<feature type="domain" description="FHA" evidence="6">
    <location>
        <begin position="111"/>
        <end position="162"/>
    </location>
</feature>
<evidence type="ECO:0000256" key="5">
    <source>
        <dbReference type="SAM" id="Phobius"/>
    </source>
</evidence>
<dbReference type="GO" id="GO:0003677">
    <property type="term" value="F:DNA binding"/>
    <property type="evidence" value="ECO:0007669"/>
    <property type="project" value="InterPro"/>
</dbReference>
<dbReference type="Gene3D" id="3.40.50.300">
    <property type="entry name" value="P-loop containing nucleotide triphosphate hydrolases"/>
    <property type="match status" value="2"/>
</dbReference>
<dbReference type="PROSITE" id="PS50901">
    <property type="entry name" value="FTSK"/>
    <property type="match status" value="2"/>
</dbReference>